<dbReference type="EMBL" id="LGKP01000040">
    <property type="protein sequence ID" value="KPL80284.1"/>
    <property type="molecule type" value="Genomic_DNA"/>
</dbReference>
<sequence length="179" mass="19832">MTTIPMTITLTETLALPNNGQHTVQITLSPPSMQPHDLAPLLQHATMTLFQQLDAALIRVQQPPRYLCGALCSVLVCPFLGLYLRVPQSTPLETLLAETVVDANGQSHQLWTVALMAVPPALVLPHIPVFIHAFSTPRAPSWWEYMGEGDGVLARRLADWQRPVPPEPVRTDEYWLSGL</sequence>
<dbReference type="STRING" id="70996.SE18_24865"/>
<name>A0A0P6XX14_9CHLR</name>
<evidence type="ECO:0000313" key="1">
    <source>
        <dbReference type="EMBL" id="KPL80284.1"/>
    </source>
</evidence>
<dbReference type="AlphaFoldDB" id="A0A0P6XX14"/>
<gene>
    <name evidence="1" type="ORF">SE18_24865</name>
</gene>
<reference evidence="1 2" key="1">
    <citation type="submission" date="2015-07" db="EMBL/GenBank/DDBJ databases">
        <title>Whole genome sequence of Herpetosiphon geysericola DSM 7119.</title>
        <authorList>
            <person name="Hemp J."/>
            <person name="Ward L.M."/>
            <person name="Pace L.A."/>
            <person name="Fischer W.W."/>
        </authorList>
    </citation>
    <scope>NUCLEOTIDE SEQUENCE [LARGE SCALE GENOMIC DNA]</scope>
    <source>
        <strain evidence="1 2">DSM 7119</strain>
    </source>
</reference>
<organism evidence="1 2">
    <name type="scientific">Herpetosiphon geysericola</name>
    <dbReference type="NCBI Taxonomy" id="70996"/>
    <lineage>
        <taxon>Bacteria</taxon>
        <taxon>Bacillati</taxon>
        <taxon>Chloroflexota</taxon>
        <taxon>Chloroflexia</taxon>
        <taxon>Herpetosiphonales</taxon>
        <taxon>Herpetosiphonaceae</taxon>
        <taxon>Herpetosiphon</taxon>
    </lineage>
</organism>
<comment type="caution">
    <text evidence="1">The sequence shown here is derived from an EMBL/GenBank/DDBJ whole genome shotgun (WGS) entry which is preliminary data.</text>
</comment>
<dbReference type="Proteomes" id="UP000050277">
    <property type="component" value="Unassembled WGS sequence"/>
</dbReference>
<proteinExistence type="predicted"/>
<evidence type="ECO:0000313" key="2">
    <source>
        <dbReference type="Proteomes" id="UP000050277"/>
    </source>
</evidence>
<dbReference type="OrthoDB" id="9822837at2"/>
<keyword evidence="2" id="KW-1185">Reference proteome</keyword>
<accession>A0A0P6XX14</accession>
<protein>
    <submittedName>
        <fullName evidence="1">Uncharacterized protein</fullName>
    </submittedName>
</protein>
<dbReference type="RefSeq" id="WP_054537174.1">
    <property type="nucleotide sequence ID" value="NZ_LGKP01000040.1"/>
</dbReference>